<dbReference type="InterPro" id="IPR029058">
    <property type="entry name" value="AB_hydrolase_fold"/>
</dbReference>
<feature type="chain" id="PRO_5020864014" evidence="4">
    <location>
        <begin position="19"/>
        <end position="517"/>
    </location>
</feature>
<feature type="signal peptide" evidence="4">
    <location>
        <begin position="1"/>
        <end position="18"/>
    </location>
</feature>
<evidence type="ECO:0000313" key="6">
    <source>
        <dbReference type="EMBL" id="RZS53478.1"/>
    </source>
</evidence>
<evidence type="ECO:0000256" key="4">
    <source>
        <dbReference type="SAM" id="SignalP"/>
    </source>
</evidence>
<dbReference type="Gene3D" id="3.40.50.1820">
    <property type="entry name" value="alpha/beta hydrolase"/>
    <property type="match status" value="1"/>
</dbReference>
<gene>
    <name evidence="6" type="ORF">EV141_2426</name>
</gene>
<evidence type="ECO:0000313" key="7">
    <source>
        <dbReference type="Proteomes" id="UP000293519"/>
    </source>
</evidence>
<reference evidence="6 7" key="1">
    <citation type="journal article" date="2015" name="Stand. Genomic Sci.">
        <title>Genomic Encyclopedia of Bacterial and Archaeal Type Strains, Phase III: the genomes of soil and plant-associated and newly described type strains.</title>
        <authorList>
            <person name="Whitman W.B."/>
            <person name="Woyke T."/>
            <person name="Klenk H.P."/>
            <person name="Zhou Y."/>
            <person name="Lilburn T.G."/>
            <person name="Beck B.J."/>
            <person name="De Vos P."/>
            <person name="Vandamme P."/>
            <person name="Eisen J.A."/>
            <person name="Garrity G."/>
            <person name="Hugenholtz P."/>
            <person name="Kyrpides N.C."/>
        </authorList>
    </citation>
    <scope>NUCLEOTIDE SEQUENCE [LARGE SCALE GENOMIC DNA]</scope>
    <source>
        <strain evidence="6 7">CV2</strain>
    </source>
</reference>
<dbReference type="RefSeq" id="WP_130486204.1">
    <property type="nucleotide sequence ID" value="NZ_SGWW01000006.1"/>
</dbReference>
<name>A0A4Q7LJ02_9MICO</name>
<dbReference type="PROSITE" id="PS51257">
    <property type="entry name" value="PROKAR_LIPOPROTEIN"/>
    <property type="match status" value="1"/>
</dbReference>
<dbReference type="OrthoDB" id="3252468at2"/>
<dbReference type="Pfam" id="PF08386">
    <property type="entry name" value="Abhydrolase_4"/>
    <property type="match status" value="1"/>
</dbReference>
<proteinExistence type="inferred from homology"/>
<dbReference type="PANTHER" id="PTHR43248:SF29">
    <property type="entry name" value="TRIPEPTIDYL AMINOPEPTIDASE"/>
    <property type="match status" value="1"/>
</dbReference>
<organism evidence="6 7">
    <name type="scientific">Microcella putealis</name>
    <dbReference type="NCBI Taxonomy" id="337005"/>
    <lineage>
        <taxon>Bacteria</taxon>
        <taxon>Bacillati</taxon>
        <taxon>Actinomycetota</taxon>
        <taxon>Actinomycetes</taxon>
        <taxon>Micrococcales</taxon>
        <taxon>Microbacteriaceae</taxon>
        <taxon>Microcella</taxon>
    </lineage>
</organism>
<comment type="similarity">
    <text evidence="1">Belongs to the peptidase S33 family.</text>
</comment>
<dbReference type="GO" id="GO:0016787">
    <property type="term" value="F:hydrolase activity"/>
    <property type="evidence" value="ECO:0007669"/>
    <property type="project" value="UniProtKB-KW"/>
</dbReference>
<evidence type="ECO:0000256" key="2">
    <source>
        <dbReference type="ARBA" id="ARBA00022729"/>
    </source>
</evidence>
<keyword evidence="3" id="KW-0378">Hydrolase</keyword>
<accession>A0A4Q7LJ02</accession>
<dbReference type="SUPFAM" id="SSF53474">
    <property type="entry name" value="alpha/beta-Hydrolases"/>
    <property type="match status" value="1"/>
</dbReference>
<dbReference type="InterPro" id="IPR051601">
    <property type="entry name" value="Serine_prot/Carboxylest_S33"/>
</dbReference>
<protein>
    <submittedName>
        <fullName evidence="6">Pimeloyl-ACP methyl ester carboxylesterase</fullName>
    </submittedName>
</protein>
<evidence type="ECO:0000259" key="5">
    <source>
        <dbReference type="Pfam" id="PF08386"/>
    </source>
</evidence>
<dbReference type="PANTHER" id="PTHR43248">
    <property type="entry name" value="2-SUCCINYL-6-HYDROXY-2,4-CYCLOHEXADIENE-1-CARBOXYLATE SYNTHASE"/>
    <property type="match status" value="1"/>
</dbReference>
<dbReference type="Proteomes" id="UP000293519">
    <property type="component" value="Unassembled WGS sequence"/>
</dbReference>
<dbReference type="AlphaFoldDB" id="A0A4Q7LJ02"/>
<keyword evidence="7" id="KW-1185">Reference proteome</keyword>
<dbReference type="InterPro" id="IPR013595">
    <property type="entry name" value="Pept_S33_TAP-like_C"/>
</dbReference>
<evidence type="ECO:0000256" key="1">
    <source>
        <dbReference type="ARBA" id="ARBA00010088"/>
    </source>
</evidence>
<keyword evidence="2 4" id="KW-0732">Signal</keyword>
<dbReference type="EMBL" id="SGWW01000006">
    <property type="protein sequence ID" value="RZS53478.1"/>
    <property type="molecule type" value="Genomic_DNA"/>
</dbReference>
<feature type="domain" description="Peptidase S33 tripeptidyl aminopeptidase-like C-terminal" evidence="5">
    <location>
        <begin position="425"/>
        <end position="515"/>
    </location>
</feature>
<comment type="caution">
    <text evidence="6">The sequence shown here is derived from an EMBL/GenBank/DDBJ whole genome shotgun (WGS) entry which is preliminary data.</text>
</comment>
<evidence type="ECO:0000256" key="3">
    <source>
        <dbReference type="ARBA" id="ARBA00022801"/>
    </source>
</evidence>
<sequence>MIRRRRHRLLALPATALAAVLLLGACTPGGIAELFGQGEQSTPTGEQVDEALAPYYEQRVSWTDCGGGAQCATALAPLDWDAPGEGDDVELALVRYSATGDRIGSLFVNPGGPGASGFDFIRDSVDFAVGPALREAYDVVGWDPRGVGRSSAVTCYEDAADMDAFLFGVPENEVGTAGWIAEVTAAAEEFSAACAENTGELLAHVDTDSTVRDLDLLRAVLGDEQLHYLGYSYGTEIGARYADAFPERVGRLVLDGATDPSLGVLDVVIAQQAGFEQALRSYLAACPALGECPFPADVDEAAGLVRQLVDRLDESPLPAADGRLFDGAVLSTAIATALYDEESWSFLSQMFAELRAGDPTTGYFLADFYYGRENGEYLDNSFEAFVAINCLDYPVETDPAVLAAHNERLLEVAPTTATPSPVGDVLCQNWPHQFEGALGPVSGEGAAPILVVGTTGDPATPYEWAIELAEQLESGVLVTYNGEGHIAYDEGDPCVSDAVESYLLTGEVPATDPQCNA</sequence>